<keyword evidence="4 6" id="KW-1133">Transmembrane helix</keyword>
<organism evidence="7 8">
    <name type="scientific">Henosepilachna vigintioctopunctata</name>
    <dbReference type="NCBI Taxonomy" id="420089"/>
    <lineage>
        <taxon>Eukaryota</taxon>
        <taxon>Metazoa</taxon>
        <taxon>Ecdysozoa</taxon>
        <taxon>Arthropoda</taxon>
        <taxon>Hexapoda</taxon>
        <taxon>Insecta</taxon>
        <taxon>Pterygota</taxon>
        <taxon>Neoptera</taxon>
        <taxon>Endopterygota</taxon>
        <taxon>Coleoptera</taxon>
        <taxon>Polyphaga</taxon>
        <taxon>Cucujiformia</taxon>
        <taxon>Coccinelloidea</taxon>
        <taxon>Coccinellidae</taxon>
        <taxon>Epilachninae</taxon>
        <taxon>Epilachnini</taxon>
        <taxon>Henosepilachna</taxon>
    </lineage>
</organism>
<dbReference type="GO" id="GO:0005886">
    <property type="term" value="C:plasma membrane"/>
    <property type="evidence" value="ECO:0007669"/>
    <property type="project" value="TreeGrafter"/>
</dbReference>
<feature type="transmembrane region" description="Helical" evidence="6">
    <location>
        <begin position="416"/>
        <end position="438"/>
    </location>
</feature>
<evidence type="ECO:0000256" key="6">
    <source>
        <dbReference type="SAM" id="Phobius"/>
    </source>
</evidence>
<feature type="transmembrane region" description="Helical" evidence="6">
    <location>
        <begin position="302"/>
        <end position="322"/>
    </location>
</feature>
<sequence length="547" mass="61228">MKWKNFLSAARLYWRAIFSIIWPLVLLSIIIIEDSQPRRCLFVVLLMIGYWLTEAIHIIITSFLPILLLPILNVLSTTEVCKSYMDGANMMFLVSIILASSVQYSRLHERIALVMISVIGCSPKKLQLGIVTITAFNSMWLSNTATTNVMISIVSSILSEFESHGIVNVYDTSEEKPSASQLELEAMKKPTQATECYYISVAYASIIGSIGTLIGTEVNITFKGLFERTFRDGPTISFGNFMLTTLPVIIIILMFSTLVLQIWFLGLFRPNSKEAKVIAVSEEVEAIAKSIIDLKRKELGRITLHEIAVSFCYLLAILFWIIRSSHLVTGWIKTIKIKINDSTIGVAVVILMFCIPIKHKNMVTGLTTWKLVHKIMPWGVLFLIGSGLALANAIKVSTMDNYMFSLTGYLNDTNPYIVLVISCISVAFLTQFTTNVVLANITLPIMVHLAQDLHINPLFFMYPVTLSCSFTFMFPVSAPPNSVAAMTCNMATKDMIKVGFFILIISLLILFVASWIFAVFVWDISVFPDWAKNTTASSILDKSQEDF</sequence>
<evidence type="ECO:0000256" key="4">
    <source>
        <dbReference type="ARBA" id="ARBA00022989"/>
    </source>
</evidence>
<evidence type="ECO:0000256" key="3">
    <source>
        <dbReference type="ARBA" id="ARBA00022692"/>
    </source>
</evidence>
<keyword evidence="8" id="KW-1185">Reference proteome</keyword>
<proteinExistence type="inferred from homology"/>
<dbReference type="AlphaFoldDB" id="A0AAW1V2U8"/>
<comment type="similarity">
    <text evidence="2">Belongs to the SLC13A/DASS transporter (TC 2.A.47) family. NADC subfamily.</text>
</comment>
<dbReference type="PANTHER" id="PTHR10283:SF82">
    <property type="entry name" value="SOLUTE CARRIER FAMILY 13 MEMBER 2"/>
    <property type="match status" value="1"/>
</dbReference>
<dbReference type="PANTHER" id="PTHR10283">
    <property type="entry name" value="SOLUTE CARRIER FAMILY 13 MEMBER"/>
    <property type="match status" value="1"/>
</dbReference>
<protein>
    <submittedName>
        <fullName evidence="7">Uncharacterized protein</fullName>
    </submittedName>
</protein>
<name>A0AAW1V2U8_9CUCU</name>
<gene>
    <name evidence="7" type="ORF">WA026_019997</name>
</gene>
<dbReference type="InterPro" id="IPR001898">
    <property type="entry name" value="SLC13A/DASS"/>
</dbReference>
<evidence type="ECO:0000256" key="5">
    <source>
        <dbReference type="ARBA" id="ARBA00023136"/>
    </source>
</evidence>
<evidence type="ECO:0000256" key="2">
    <source>
        <dbReference type="ARBA" id="ARBA00006772"/>
    </source>
</evidence>
<reference evidence="7 8" key="1">
    <citation type="submission" date="2023-03" db="EMBL/GenBank/DDBJ databases">
        <title>Genome insight into feeding habits of ladybird beetles.</title>
        <authorList>
            <person name="Li H.-S."/>
            <person name="Huang Y.-H."/>
            <person name="Pang H."/>
        </authorList>
    </citation>
    <scope>NUCLEOTIDE SEQUENCE [LARGE SCALE GENOMIC DNA]</scope>
    <source>
        <strain evidence="7">SYSU_2023b</strain>
        <tissue evidence="7">Whole body</tissue>
    </source>
</reference>
<keyword evidence="3 6" id="KW-0812">Transmembrane</keyword>
<keyword evidence="5 6" id="KW-0472">Membrane</keyword>
<dbReference type="EMBL" id="JARQZJ010000104">
    <property type="protein sequence ID" value="KAK9887062.1"/>
    <property type="molecule type" value="Genomic_DNA"/>
</dbReference>
<feature type="transmembrane region" description="Helical" evidence="6">
    <location>
        <begin position="378"/>
        <end position="396"/>
    </location>
</feature>
<evidence type="ECO:0000256" key="1">
    <source>
        <dbReference type="ARBA" id="ARBA00004141"/>
    </source>
</evidence>
<comment type="caution">
    <text evidence="7">The sequence shown here is derived from an EMBL/GenBank/DDBJ whole genome shotgun (WGS) entry which is preliminary data.</text>
</comment>
<dbReference type="Pfam" id="PF00939">
    <property type="entry name" value="Na_sulph_symp"/>
    <property type="match status" value="1"/>
</dbReference>
<accession>A0AAW1V2U8</accession>
<dbReference type="GO" id="GO:0015137">
    <property type="term" value="F:citrate transmembrane transporter activity"/>
    <property type="evidence" value="ECO:0007669"/>
    <property type="project" value="TreeGrafter"/>
</dbReference>
<dbReference type="GO" id="GO:0015141">
    <property type="term" value="F:succinate transmembrane transporter activity"/>
    <property type="evidence" value="ECO:0007669"/>
    <property type="project" value="TreeGrafter"/>
</dbReference>
<feature type="transmembrane region" description="Helical" evidence="6">
    <location>
        <begin position="459"/>
        <end position="478"/>
    </location>
</feature>
<feature type="transmembrane region" description="Helical" evidence="6">
    <location>
        <begin position="498"/>
        <end position="522"/>
    </location>
</feature>
<evidence type="ECO:0000313" key="8">
    <source>
        <dbReference type="Proteomes" id="UP001431783"/>
    </source>
</evidence>
<feature type="transmembrane region" description="Helical" evidence="6">
    <location>
        <begin position="342"/>
        <end position="357"/>
    </location>
</feature>
<feature type="transmembrane region" description="Helical" evidence="6">
    <location>
        <begin position="197"/>
        <end position="222"/>
    </location>
</feature>
<feature type="transmembrane region" description="Helical" evidence="6">
    <location>
        <begin position="12"/>
        <end position="32"/>
    </location>
</feature>
<feature type="transmembrane region" description="Helical" evidence="6">
    <location>
        <begin position="44"/>
        <end position="68"/>
    </location>
</feature>
<evidence type="ECO:0000313" key="7">
    <source>
        <dbReference type="EMBL" id="KAK9887062.1"/>
    </source>
</evidence>
<comment type="subcellular location">
    <subcellularLocation>
        <location evidence="1">Membrane</location>
        <topology evidence="1">Multi-pass membrane protein</topology>
    </subcellularLocation>
</comment>
<dbReference type="Proteomes" id="UP001431783">
    <property type="component" value="Unassembled WGS sequence"/>
</dbReference>
<feature type="transmembrane region" description="Helical" evidence="6">
    <location>
        <begin position="242"/>
        <end position="268"/>
    </location>
</feature>